<evidence type="ECO:0000313" key="2">
    <source>
        <dbReference type="EMBL" id="BBZ29008.1"/>
    </source>
</evidence>
<keyword evidence="3" id="KW-1185">Reference proteome</keyword>
<reference evidence="2 3" key="1">
    <citation type="journal article" date="2019" name="Emerg. Microbes Infect.">
        <title>Comprehensive subspecies identification of 175 nontuberculous mycobacteria species based on 7547 genomic profiles.</title>
        <authorList>
            <person name="Matsumoto Y."/>
            <person name="Kinjo T."/>
            <person name="Motooka D."/>
            <person name="Nabeya D."/>
            <person name="Jung N."/>
            <person name="Uechi K."/>
            <person name="Horii T."/>
            <person name="Iida T."/>
            <person name="Fujita J."/>
            <person name="Nakamura S."/>
        </authorList>
    </citation>
    <scope>NUCLEOTIDE SEQUENCE [LARGE SCALE GENOMIC DNA]</scope>
    <source>
        <strain evidence="2 3">JCM 13574</strain>
    </source>
</reference>
<evidence type="ECO:0000256" key="1">
    <source>
        <dbReference type="SAM" id="Phobius"/>
    </source>
</evidence>
<keyword evidence="1" id="KW-0812">Transmembrane</keyword>
<name>A0A7I7XIJ0_9MYCO</name>
<dbReference type="KEGG" id="mmag:MMAD_33030"/>
<proteinExistence type="predicted"/>
<accession>A0A7I7XIJ0</accession>
<organism evidence="2 3">
    <name type="scientific">Mycolicibacterium madagascariense</name>
    <dbReference type="NCBI Taxonomy" id="212765"/>
    <lineage>
        <taxon>Bacteria</taxon>
        <taxon>Bacillati</taxon>
        <taxon>Actinomycetota</taxon>
        <taxon>Actinomycetes</taxon>
        <taxon>Mycobacteriales</taxon>
        <taxon>Mycobacteriaceae</taxon>
        <taxon>Mycolicibacterium</taxon>
    </lineage>
</organism>
<feature type="transmembrane region" description="Helical" evidence="1">
    <location>
        <begin position="46"/>
        <end position="68"/>
    </location>
</feature>
<dbReference type="EMBL" id="AP022610">
    <property type="protein sequence ID" value="BBZ29008.1"/>
    <property type="molecule type" value="Genomic_DNA"/>
</dbReference>
<sequence length="83" mass="9269">MTVVTSRTRLFGSPRSRYIQYRRYYILLKAPTGNVTSDVVGDDTGGTAMCGLLAFVVLVIAMLAILGLPYRESWHGRWGNSDR</sequence>
<protein>
    <submittedName>
        <fullName evidence="2">Uncharacterized protein</fullName>
    </submittedName>
</protein>
<gene>
    <name evidence="2" type="ORF">MMAD_33030</name>
</gene>
<evidence type="ECO:0000313" key="3">
    <source>
        <dbReference type="Proteomes" id="UP000466517"/>
    </source>
</evidence>
<dbReference type="Proteomes" id="UP000466517">
    <property type="component" value="Chromosome"/>
</dbReference>
<keyword evidence="1" id="KW-1133">Transmembrane helix</keyword>
<keyword evidence="1" id="KW-0472">Membrane</keyword>
<dbReference type="AlphaFoldDB" id="A0A7I7XIJ0"/>